<gene>
    <name evidence="1" type="ORF">Q9L58_009778</name>
</gene>
<dbReference type="EMBL" id="JBBBZM010000259">
    <property type="protein sequence ID" value="KAL0631370.1"/>
    <property type="molecule type" value="Genomic_DNA"/>
</dbReference>
<dbReference type="Proteomes" id="UP001447188">
    <property type="component" value="Unassembled WGS sequence"/>
</dbReference>
<evidence type="ECO:0000313" key="2">
    <source>
        <dbReference type="Proteomes" id="UP001447188"/>
    </source>
</evidence>
<keyword evidence="2" id="KW-1185">Reference proteome</keyword>
<reference evidence="1 2" key="1">
    <citation type="submission" date="2024-02" db="EMBL/GenBank/DDBJ databases">
        <title>Discinaceae phylogenomics.</title>
        <authorList>
            <person name="Dirks A.C."/>
            <person name="James T.Y."/>
        </authorList>
    </citation>
    <scope>NUCLEOTIDE SEQUENCE [LARGE SCALE GENOMIC DNA]</scope>
    <source>
        <strain evidence="1 2">ACD0624</strain>
    </source>
</reference>
<name>A0ABR3G616_9PEZI</name>
<accession>A0ABR3G616</accession>
<evidence type="ECO:0000313" key="1">
    <source>
        <dbReference type="EMBL" id="KAL0631370.1"/>
    </source>
</evidence>
<proteinExistence type="predicted"/>
<feature type="non-terminal residue" evidence="1">
    <location>
        <position position="74"/>
    </location>
</feature>
<organism evidence="1 2">
    <name type="scientific">Discina gigas</name>
    <dbReference type="NCBI Taxonomy" id="1032678"/>
    <lineage>
        <taxon>Eukaryota</taxon>
        <taxon>Fungi</taxon>
        <taxon>Dikarya</taxon>
        <taxon>Ascomycota</taxon>
        <taxon>Pezizomycotina</taxon>
        <taxon>Pezizomycetes</taxon>
        <taxon>Pezizales</taxon>
        <taxon>Discinaceae</taxon>
        <taxon>Discina</taxon>
    </lineage>
</organism>
<comment type="caution">
    <text evidence="1">The sequence shown here is derived from an EMBL/GenBank/DDBJ whole genome shotgun (WGS) entry which is preliminary data.</text>
</comment>
<sequence length="74" mass="8478">MSLPVPGVVPGVDLVDSDSFKNMITQYLREPRNAIGIRGPTVGGDRWEKWFHRVLEGRITFKYYRGCKQLRPDG</sequence>
<protein>
    <submittedName>
        <fullName evidence="1">Uncharacterized protein</fullName>
    </submittedName>
</protein>